<organism evidence="2">
    <name type="scientific">Psilocybe cubensis</name>
    <name type="common">Psychedelic mushroom</name>
    <name type="synonym">Stropharia cubensis</name>
    <dbReference type="NCBI Taxonomy" id="181762"/>
    <lineage>
        <taxon>Eukaryota</taxon>
        <taxon>Fungi</taxon>
        <taxon>Dikarya</taxon>
        <taxon>Basidiomycota</taxon>
        <taxon>Agaricomycotina</taxon>
        <taxon>Agaricomycetes</taxon>
        <taxon>Agaricomycetidae</taxon>
        <taxon>Agaricales</taxon>
        <taxon>Agaricineae</taxon>
        <taxon>Strophariaceae</taxon>
        <taxon>Psilocybe</taxon>
    </lineage>
</organism>
<gene>
    <name evidence="3" type="ORF">JR316_005182</name>
    <name evidence="2" type="ORF">JR316_013410</name>
</gene>
<evidence type="ECO:0000256" key="1">
    <source>
        <dbReference type="SAM" id="MobiDB-lite"/>
    </source>
</evidence>
<dbReference type="PANTHER" id="PTHR21301:SF10">
    <property type="entry name" value="REVERSE TRANSCRIPTASE DOMAIN-CONTAINING PROTEIN"/>
    <property type="match status" value="1"/>
</dbReference>
<accession>A0A8H7XIK5</accession>
<reference evidence="2" key="1">
    <citation type="submission" date="2021-02" db="EMBL/GenBank/DDBJ databases">
        <title>Psilocybe cubensis genome.</title>
        <authorList>
            <person name="Mckernan K.J."/>
            <person name="Crawford S."/>
            <person name="Trippe A."/>
            <person name="Kane L.T."/>
            <person name="Mclaughlin S."/>
        </authorList>
    </citation>
    <scope>NUCLEOTIDE SEQUENCE [LARGE SCALE GENOMIC DNA]</scope>
    <source>
        <strain evidence="2">MGC-MH-2018</strain>
    </source>
</reference>
<feature type="region of interest" description="Disordered" evidence="1">
    <location>
        <begin position="355"/>
        <end position="391"/>
    </location>
</feature>
<evidence type="ECO:0000313" key="2">
    <source>
        <dbReference type="EMBL" id="KAG5161696.1"/>
    </source>
</evidence>
<protein>
    <recommendedName>
        <fullName evidence="4">Reverse transcriptase domain-containing protein</fullName>
    </recommendedName>
</protein>
<dbReference type="AlphaFoldDB" id="A0A8H7XIK5"/>
<dbReference type="EMBL" id="JAFIQS010000005">
    <property type="protein sequence ID" value="KAG5168630.1"/>
    <property type="molecule type" value="Genomic_DNA"/>
</dbReference>
<name>A0A8H7XIK5_PSICU</name>
<dbReference type="EMBL" id="JAFIQS010000028">
    <property type="protein sequence ID" value="KAG5161696.1"/>
    <property type="molecule type" value="Genomic_DNA"/>
</dbReference>
<proteinExistence type="predicted"/>
<feature type="compositionally biased region" description="Basic and acidic residues" evidence="1">
    <location>
        <begin position="362"/>
        <end position="377"/>
    </location>
</feature>
<comment type="caution">
    <text evidence="2">The sequence shown here is derived from an EMBL/GenBank/DDBJ whole genome shotgun (WGS) entry which is preliminary data.</text>
</comment>
<evidence type="ECO:0000313" key="3">
    <source>
        <dbReference type="EMBL" id="KAG5168630.1"/>
    </source>
</evidence>
<dbReference type="PANTHER" id="PTHR21301">
    <property type="entry name" value="REVERSE TRANSCRIPTASE"/>
    <property type="match status" value="1"/>
</dbReference>
<evidence type="ECO:0008006" key="4">
    <source>
        <dbReference type="Google" id="ProtNLM"/>
    </source>
</evidence>
<sequence length="1177" mass="133789">MSSQYSAAFSRAMSPTLDALTQAVVNNTVFGVNDEAGRHNALIDELATVVIKKIAECRSVDQVIDCVFFDYRAALREFLLNLASWCDKRETVKASLERLESAVSAGNTPNRLKVKAPEFQLTKEFADAGSAEALRVSTTFSTARDAFQKAINDGAVQAKKDELAFWDDKCALNSCYEAAALIVKATYDDRKSSYKLPVFSTDNKGVRRIAEWVVSPQKKAECSALQTILPAIFSHIKQIVNMRHRALAIKIEKKRMTAATADVEMADATKPGPSIQSLIDKGLNARLKKLNLGSVGKKASFRNPSPIILDTNYYSNYPDFVWPEFVQGSSTSGQESWPFETQVVVDAFATQASNQGFQQGRQQEEREGESSRQEQRSKGKGKGKSLDARSTVASFTSVRPAFPNSIPDDILTMTKTDAVSFVHLHTPISFLLAGQYRSSVHCSPGVSVPVDVANDLSLGLNYMFFTLPSKSLIMQAWNDFQRRIRWRIYFLFKEGMNKPFDPDYGVSSKKKEKPPVLPQYMELGLSMGRRYVQRTIASIPEEALTEMRKHAFSPKRDKIRKFLIDNNYVITMTDKNLGLAVSERDWILRNELNLLEDERNYEELEFEVAQEVMKSKMIQMQTLARTVEDEHLFLFELGLSRFFLSNVPEDGSSFKYPQFHGIPKIHKKPTGFRPIIPCHSVVFNPAAKFVSKELKPIIKSTPSIIHGTKDLFTRLSQLRIDSKRQWYFVTGDVVAFYPNIPLDLCIEIVCSMYEEWLLNASEENTALAHINPNSLENNLVKLGIFKRAIEIGNTQLITQHGSRYFRQKNGLAMGVADSPDLANLFGAHFEIKSKILDHPNVAFYGRYIDDCFAIVYAESEALALNHIKETIMFDGCVIEWAVSSSGCQFLDAFIFKESGKLHWKPFVKTGNNRERIPWVSHHPLDVKRGVYIGELSRLAVLCSTKEIYIGAIRDLNALYLMRGYPENLVMSWCKKNIQERWEKRFALRVAEHDESILVLKTRFDQVWNWFSAAELGKTITEYWSAWYEHAEKDLYSADSSRPLIKPDPNYVHDLDDVRPELFTQILVDGETEFVPDLRKIGLLGSRWIVSRKRNTNLFDLANVWKKTVFRKLDEDIAEKGGVVPETQNVNETYHSALVEAAEQISIESDNEIILHRRSISQEREHPEFGRISKSYNR</sequence>